<dbReference type="InterPro" id="IPR029046">
    <property type="entry name" value="LolA/LolB/LppX"/>
</dbReference>
<keyword evidence="2" id="KW-0449">Lipoprotein</keyword>
<accession>A0ABY6M4T6</accession>
<evidence type="ECO:0000256" key="1">
    <source>
        <dbReference type="ARBA" id="ARBA00022729"/>
    </source>
</evidence>
<dbReference type="EMBL" id="CP081495">
    <property type="protein sequence ID" value="UYW02243.1"/>
    <property type="molecule type" value="Genomic_DNA"/>
</dbReference>
<keyword evidence="1" id="KW-0732">Signal</keyword>
<organism evidence="2 3">
    <name type="scientific">Flavobacterium agricola</name>
    <dbReference type="NCBI Taxonomy" id="2870839"/>
    <lineage>
        <taxon>Bacteria</taxon>
        <taxon>Pseudomonadati</taxon>
        <taxon>Bacteroidota</taxon>
        <taxon>Flavobacteriia</taxon>
        <taxon>Flavobacteriales</taxon>
        <taxon>Flavobacteriaceae</taxon>
        <taxon>Flavobacterium</taxon>
    </lineage>
</organism>
<dbReference type="Pfam" id="PF03548">
    <property type="entry name" value="LolA"/>
    <property type="match status" value="1"/>
</dbReference>
<dbReference type="Proteomes" id="UP001163328">
    <property type="component" value="Chromosome"/>
</dbReference>
<protein>
    <submittedName>
        <fullName evidence="2">Outer membrane lipoprotein carrier protein LolA</fullName>
    </submittedName>
</protein>
<evidence type="ECO:0000313" key="2">
    <source>
        <dbReference type="EMBL" id="UYW02243.1"/>
    </source>
</evidence>
<proteinExistence type="predicted"/>
<sequence>MKKLFTILTIFFISVNVSVAQDAKKLLDEVTNKVKTYKNVQIDFRLTIQNLNKEINQESKGNVTIEGDKYALNMMGITKLFDGKKIYVIDPEEEEVTISSPSGQDADFTPAKMLTFFNSGFKYTWDITQNVKGRSIQYVKLTPTNAKDYRKEVLIGIDNQTKNIYNLIEVGKDGTKTTIIVNSFKTNQPISKNEFTFDASKYANYYINKLD</sequence>
<dbReference type="InterPro" id="IPR004564">
    <property type="entry name" value="OM_lipoprot_carrier_LolA-like"/>
</dbReference>
<dbReference type="RefSeq" id="WP_264434744.1">
    <property type="nucleotide sequence ID" value="NZ_CP081495.1"/>
</dbReference>
<dbReference type="CDD" id="cd16325">
    <property type="entry name" value="LolA"/>
    <property type="match status" value="1"/>
</dbReference>
<name>A0ABY6M4T6_9FLAO</name>
<dbReference type="SUPFAM" id="SSF89392">
    <property type="entry name" value="Prokaryotic lipoproteins and lipoprotein localization factors"/>
    <property type="match status" value="1"/>
</dbReference>
<keyword evidence="3" id="KW-1185">Reference proteome</keyword>
<gene>
    <name evidence="2" type="ORF">K5I29_04900</name>
</gene>
<reference evidence="2" key="1">
    <citation type="submission" date="2021-08" db="EMBL/GenBank/DDBJ databases">
        <title>Flavobacterium sp. strain CC-SYL302.</title>
        <authorList>
            <person name="Lin S.-Y."/>
            <person name="Lee T.-H."/>
            <person name="Young C.-C."/>
        </authorList>
    </citation>
    <scope>NUCLEOTIDE SEQUENCE</scope>
    <source>
        <strain evidence="2">CC-SYL302</strain>
    </source>
</reference>
<dbReference type="Gene3D" id="2.50.20.10">
    <property type="entry name" value="Lipoprotein localisation LolA/LolB/LppX"/>
    <property type="match status" value="1"/>
</dbReference>
<evidence type="ECO:0000313" key="3">
    <source>
        <dbReference type="Proteomes" id="UP001163328"/>
    </source>
</evidence>